<reference evidence="3 4" key="1">
    <citation type="submission" date="2017-01" db="EMBL/GenBank/DDBJ databases">
        <title>A new Hymenobacter.</title>
        <authorList>
            <person name="Liang Y."/>
            <person name="Feng F."/>
        </authorList>
    </citation>
    <scope>NUCLEOTIDE SEQUENCE [LARGE SCALE GENOMIC DNA]</scope>
    <source>
        <strain evidence="3">MIMBbqt21</strain>
    </source>
</reference>
<keyword evidence="1" id="KW-1133">Transmembrane helix</keyword>
<gene>
    <name evidence="3" type="ORF">BXP70_12995</name>
</gene>
<accession>A0A243WE50</accession>
<sequence length="151" mass="17453">MRVVKWVWFVLYVAALSYIVFFARRRNVLIWHDDLVNLIPVKSTVESFQSGVTGYWNFFSNLFGNVLLFVPLPFFLIRLFRFNSTYAIILAGISISVLIELAQFSWQIGVPDIDDVLLNTLGVMLGLFLYKRLLSNSYKNSFRSDSLHSVT</sequence>
<evidence type="ECO:0000313" key="4">
    <source>
        <dbReference type="Proteomes" id="UP000194873"/>
    </source>
</evidence>
<dbReference type="EMBL" id="MTSE01000005">
    <property type="protein sequence ID" value="OUJ73882.1"/>
    <property type="molecule type" value="Genomic_DNA"/>
</dbReference>
<dbReference type="RefSeq" id="WP_086594490.1">
    <property type="nucleotide sequence ID" value="NZ_MTSE01000005.1"/>
</dbReference>
<feature type="transmembrane region" description="Helical" evidence="1">
    <location>
        <begin position="62"/>
        <end position="80"/>
    </location>
</feature>
<dbReference type="InterPro" id="IPR006976">
    <property type="entry name" value="VanZ-like"/>
</dbReference>
<comment type="caution">
    <text evidence="3">The sequence shown here is derived from an EMBL/GenBank/DDBJ whole genome shotgun (WGS) entry which is preliminary data.</text>
</comment>
<feature type="transmembrane region" description="Helical" evidence="1">
    <location>
        <begin position="116"/>
        <end position="134"/>
    </location>
</feature>
<name>A0A243WE50_9BACT</name>
<dbReference type="Pfam" id="PF04892">
    <property type="entry name" value="VanZ"/>
    <property type="match status" value="1"/>
</dbReference>
<keyword evidence="1" id="KW-0472">Membrane</keyword>
<feature type="transmembrane region" description="Helical" evidence="1">
    <location>
        <begin position="6"/>
        <end position="23"/>
    </location>
</feature>
<organism evidence="3 4">
    <name type="scientific">Hymenobacter crusticola</name>
    <dbReference type="NCBI Taxonomy" id="1770526"/>
    <lineage>
        <taxon>Bacteria</taxon>
        <taxon>Pseudomonadati</taxon>
        <taxon>Bacteroidota</taxon>
        <taxon>Cytophagia</taxon>
        <taxon>Cytophagales</taxon>
        <taxon>Hymenobacteraceae</taxon>
        <taxon>Hymenobacter</taxon>
    </lineage>
</organism>
<evidence type="ECO:0000313" key="3">
    <source>
        <dbReference type="EMBL" id="OUJ73882.1"/>
    </source>
</evidence>
<dbReference type="PANTHER" id="PTHR36834">
    <property type="entry name" value="MEMBRANE PROTEIN-RELATED"/>
    <property type="match status" value="1"/>
</dbReference>
<proteinExistence type="predicted"/>
<dbReference type="AlphaFoldDB" id="A0A243WE50"/>
<dbReference type="Proteomes" id="UP000194873">
    <property type="component" value="Unassembled WGS sequence"/>
</dbReference>
<dbReference type="InterPro" id="IPR053150">
    <property type="entry name" value="Teicoplanin_resist-assoc"/>
</dbReference>
<dbReference type="OrthoDB" id="9805025at2"/>
<feature type="domain" description="VanZ-like" evidence="2">
    <location>
        <begin position="9"/>
        <end position="132"/>
    </location>
</feature>
<evidence type="ECO:0000259" key="2">
    <source>
        <dbReference type="Pfam" id="PF04892"/>
    </source>
</evidence>
<keyword evidence="4" id="KW-1185">Reference proteome</keyword>
<protein>
    <recommendedName>
        <fullName evidence="2">VanZ-like domain-containing protein</fullName>
    </recommendedName>
</protein>
<dbReference type="PANTHER" id="PTHR36834:SF2">
    <property type="entry name" value="MEMBRANE PROTEIN"/>
    <property type="match status" value="1"/>
</dbReference>
<keyword evidence="1" id="KW-0812">Transmembrane</keyword>
<feature type="transmembrane region" description="Helical" evidence="1">
    <location>
        <begin position="87"/>
        <end position="104"/>
    </location>
</feature>
<evidence type="ECO:0000256" key="1">
    <source>
        <dbReference type="SAM" id="Phobius"/>
    </source>
</evidence>